<reference evidence="2 3" key="1">
    <citation type="journal article" date="2012" name="Eukaryot. Cell">
        <title>Genome sequence of the fungus Glarea lozoyensis: the first genome sequence of a species from the Helotiaceae family.</title>
        <authorList>
            <person name="Youssar L."/>
            <person name="Gruening B.A."/>
            <person name="Erxleben A."/>
            <person name="Guenther S."/>
            <person name="Huettel W."/>
        </authorList>
    </citation>
    <scope>NUCLEOTIDE SEQUENCE [LARGE SCALE GENOMIC DNA]</scope>
    <source>
        <strain evidence="3">ATCC 74030 / MF5533</strain>
    </source>
</reference>
<feature type="compositionally biased region" description="Low complexity" evidence="1">
    <location>
        <begin position="14"/>
        <end position="33"/>
    </location>
</feature>
<name>H0ENE0_GLAL7</name>
<feature type="compositionally biased region" description="Basic residues" evidence="1">
    <location>
        <begin position="43"/>
        <end position="53"/>
    </location>
</feature>
<dbReference type="HOGENOM" id="CLU_1272413_0_0_1"/>
<feature type="compositionally biased region" description="Basic and acidic residues" evidence="1">
    <location>
        <begin position="168"/>
        <end position="183"/>
    </location>
</feature>
<dbReference type="InParanoid" id="H0ENE0"/>
<keyword evidence="3" id="KW-1185">Reference proteome</keyword>
<evidence type="ECO:0000313" key="3">
    <source>
        <dbReference type="Proteomes" id="UP000005446"/>
    </source>
</evidence>
<feature type="region of interest" description="Disordered" evidence="1">
    <location>
        <begin position="168"/>
        <end position="201"/>
    </location>
</feature>
<comment type="caution">
    <text evidence="2">The sequence shown here is derived from an EMBL/GenBank/DDBJ whole genome shotgun (WGS) entry which is preliminary data.</text>
</comment>
<protein>
    <submittedName>
        <fullName evidence="2">Uncharacterized protein</fullName>
    </submittedName>
</protein>
<evidence type="ECO:0000256" key="1">
    <source>
        <dbReference type="SAM" id="MobiDB-lite"/>
    </source>
</evidence>
<dbReference type="EMBL" id="AGUE01000101">
    <property type="protein sequence ID" value="EHL00061.1"/>
    <property type="molecule type" value="Genomic_DNA"/>
</dbReference>
<feature type="region of interest" description="Disordered" evidence="1">
    <location>
        <begin position="1"/>
        <end position="66"/>
    </location>
</feature>
<evidence type="ECO:0000313" key="2">
    <source>
        <dbReference type="EMBL" id="EHL00061.1"/>
    </source>
</evidence>
<proteinExistence type="predicted"/>
<dbReference type="AlphaFoldDB" id="H0ENE0"/>
<organism evidence="2 3">
    <name type="scientific">Glarea lozoyensis (strain ATCC 74030 / MF5533)</name>
    <dbReference type="NCBI Taxonomy" id="1104152"/>
    <lineage>
        <taxon>Eukaryota</taxon>
        <taxon>Fungi</taxon>
        <taxon>Dikarya</taxon>
        <taxon>Ascomycota</taxon>
        <taxon>Pezizomycotina</taxon>
        <taxon>Leotiomycetes</taxon>
        <taxon>Helotiales</taxon>
        <taxon>Helotiaceae</taxon>
        <taxon>Glarea</taxon>
    </lineage>
</organism>
<dbReference type="OrthoDB" id="41532at2759"/>
<accession>H0ENE0</accession>
<gene>
    <name evidence="2" type="ORF">M7I_4143</name>
</gene>
<feature type="region of interest" description="Disordered" evidence="1">
    <location>
        <begin position="100"/>
        <end position="150"/>
    </location>
</feature>
<dbReference type="Proteomes" id="UP000005446">
    <property type="component" value="Unassembled WGS sequence"/>
</dbReference>
<sequence length="217" mass="23531">MTVRAVTKSPSICSPVSSRNSRPVSRRVGSSPFFGGGSVMGSQRRKSSMRKRTSYADSPTVSEEGGVFTGFQGMNLEDQVERDSFGISYGLAREAEDDAPELGTHGLHGFEEFENGEGSEGSWETHYPSPEDAPQENEDDGERPLTARMGWKGRPLVVEEGMRIGKIGLEEESSRGRGKEGEMRVMSSLGKRPVSVDARRGDVKGSIGVRISRGDGK</sequence>